<keyword evidence="1" id="KW-0472">Membrane</keyword>
<name>A0A549T8V8_9HYPH</name>
<comment type="caution">
    <text evidence="2">The sequence shown here is derived from an EMBL/GenBank/DDBJ whole genome shotgun (WGS) entry which is preliminary data.</text>
</comment>
<feature type="transmembrane region" description="Helical" evidence="1">
    <location>
        <begin position="19"/>
        <end position="40"/>
    </location>
</feature>
<proteinExistence type="predicted"/>
<keyword evidence="1" id="KW-1133">Transmembrane helix</keyword>
<feature type="transmembrane region" description="Helical" evidence="1">
    <location>
        <begin position="46"/>
        <end position="70"/>
    </location>
</feature>
<gene>
    <name evidence="2" type="ORF">FNA46_13185</name>
</gene>
<protein>
    <submittedName>
        <fullName evidence="2">Uncharacterized protein</fullName>
    </submittedName>
</protein>
<accession>A0A549T8V8</accession>
<dbReference type="EMBL" id="VJMG01000033">
    <property type="protein sequence ID" value="TRL38290.1"/>
    <property type="molecule type" value="Genomic_DNA"/>
</dbReference>
<evidence type="ECO:0000313" key="2">
    <source>
        <dbReference type="EMBL" id="TRL38290.1"/>
    </source>
</evidence>
<reference evidence="2 3" key="1">
    <citation type="submission" date="2019-07" db="EMBL/GenBank/DDBJ databases">
        <title>Ln-dependent methylotrophs.</title>
        <authorList>
            <person name="Tani A."/>
        </authorList>
    </citation>
    <scope>NUCLEOTIDE SEQUENCE [LARGE SCALE GENOMIC DNA]</scope>
    <source>
        <strain evidence="2 3">SM12</strain>
    </source>
</reference>
<dbReference type="RefSeq" id="WP_143125670.1">
    <property type="nucleotide sequence ID" value="NZ_VJMG01000033.1"/>
</dbReference>
<dbReference type="AlphaFoldDB" id="A0A549T8V8"/>
<dbReference type="Proteomes" id="UP000316801">
    <property type="component" value="Unassembled WGS sequence"/>
</dbReference>
<evidence type="ECO:0000256" key="1">
    <source>
        <dbReference type="SAM" id="Phobius"/>
    </source>
</evidence>
<sequence>MLFLTATCIGFATGALRSVLSLALVATLILFVFGGAALVSAGPVSLLSLGIAIAGYNVGVMALMGAVFAFDGRRQTA</sequence>
<keyword evidence="3" id="KW-1185">Reference proteome</keyword>
<keyword evidence="1" id="KW-0812">Transmembrane</keyword>
<evidence type="ECO:0000313" key="3">
    <source>
        <dbReference type="Proteomes" id="UP000316801"/>
    </source>
</evidence>
<organism evidence="2 3">
    <name type="scientific">Rhizobium straminoryzae</name>
    <dbReference type="NCBI Taxonomy" id="1387186"/>
    <lineage>
        <taxon>Bacteria</taxon>
        <taxon>Pseudomonadati</taxon>
        <taxon>Pseudomonadota</taxon>
        <taxon>Alphaproteobacteria</taxon>
        <taxon>Hyphomicrobiales</taxon>
        <taxon>Rhizobiaceae</taxon>
        <taxon>Rhizobium/Agrobacterium group</taxon>
        <taxon>Rhizobium</taxon>
    </lineage>
</organism>